<feature type="transmembrane region" description="Helical" evidence="1">
    <location>
        <begin position="9"/>
        <end position="26"/>
    </location>
</feature>
<evidence type="ECO:0000256" key="1">
    <source>
        <dbReference type="SAM" id="Phobius"/>
    </source>
</evidence>
<feature type="transmembrane region" description="Helical" evidence="1">
    <location>
        <begin position="103"/>
        <end position="120"/>
    </location>
</feature>
<keyword evidence="3" id="KW-1185">Reference proteome</keyword>
<keyword evidence="1" id="KW-1133">Transmembrane helix</keyword>
<dbReference type="OrthoDB" id="3697173at2"/>
<comment type="caution">
    <text evidence="2">The sequence shown here is derived from an EMBL/GenBank/DDBJ whole genome shotgun (WGS) entry which is preliminary data.</text>
</comment>
<reference evidence="2 3" key="1">
    <citation type="submission" date="2018-10" db="EMBL/GenBank/DDBJ databases">
        <title>Tessaracoccus antarcticuss sp. nov., isolated from sediment.</title>
        <authorList>
            <person name="Zhou L.Y."/>
            <person name="Du Z.J."/>
        </authorList>
    </citation>
    <scope>NUCLEOTIDE SEQUENCE [LARGE SCALE GENOMIC DNA]</scope>
    <source>
        <strain evidence="2 3">JDX10</strain>
    </source>
</reference>
<sequence>MDEHLTRDLLMTTAIFGLFAFVWFGWAQENPPPRARVALGIGAGLGGVLAIIFGILSGLNWGAPTALDTSGPAFRTYLILVGVEVVLAAAGGIGLGVSRWSRFVPVWVLLVVGVHFYFLAPVMDMPALNVLATLLVAAVVVTMALARSDWQPSFIAGAQAGVILLVFAGIAAVTWLTSRTAV</sequence>
<accession>A0A3M0GM53</accession>
<dbReference type="Proteomes" id="UP000275256">
    <property type="component" value="Unassembled WGS sequence"/>
</dbReference>
<gene>
    <name evidence="2" type="ORF">EAX62_06795</name>
</gene>
<feature type="transmembrane region" description="Helical" evidence="1">
    <location>
        <begin position="77"/>
        <end position="97"/>
    </location>
</feature>
<dbReference type="EMBL" id="REFW01000001">
    <property type="protein sequence ID" value="RMB62259.1"/>
    <property type="molecule type" value="Genomic_DNA"/>
</dbReference>
<protein>
    <submittedName>
        <fullName evidence="2">Uncharacterized protein</fullName>
    </submittedName>
</protein>
<evidence type="ECO:0000313" key="2">
    <source>
        <dbReference type="EMBL" id="RMB62259.1"/>
    </source>
</evidence>
<proteinExistence type="predicted"/>
<feature type="transmembrane region" description="Helical" evidence="1">
    <location>
        <begin position="38"/>
        <end position="56"/>
    </location>
</feature>
<evidence type="ECO:0000313" key="3">
    <source>
        <dbReference type="Proteomes" id="UP000275256"/>
    </source>
</evidence>
<keyword evidence="1" id="KW-0472">Membrane</keyword>
<feature type="transmembrane region" description="Helical" evidence="1">
    <location>
        <begin position="127"/>
        <end position="148"/>
    </location>
</feature>
<name>A0A3M0GM53_9ACTN</name>
<organism evidence="2 3">
    <name type="scientific">Tessaracoccus antarcticus</name>
    <dbReference type="NCBI Taxonomy" id="2479848"/>
    <lineage>
        <taxon>Bacteria</taxon>
        <taxon>Bacillati</taxon>
        <taxon>Actinomycetota</taxon>
        <taxon>Actinomycetes</taxon>
        <taxon>Propionibacteriales</taxon>
        <taxon>Propionibacteriaceae</taxon>
        <taxon>Tessaracoccus</taxon>
    </lineage>
</organism>
<dbReference type="AlphaFoldDB" id="A0A3M0GM53"/>
<dbReference type="RefSeq" id="WP_121900809.1">
    <property type="nucleotide sequence ID" value="NZ_REFW01000001.1"/>
</dbReference>
<keyword evidence="1" id="KW-0812">Transmembrane</keyword>
<feature type="transmembrane region" description="Helical" evidence="1">
    <location>
        <begin position="154"/>
        <end position="176"/>
    </location>
</feature>